<keyword evidence="3 4" id="KW-0949">S-adenosyl-L-methionine</keyword>
<dbReference type="PROSITE" id="PS01230">
    <property type="entry name" value="TRMA_1"/>
    <property type="match status" value="1"/>
</dbReference>
<dbReference type="Gene3D" id="3.40.50.150">
    <property type="entry name" value="Vaccinia Virus protein VP39"/>
    <property type="match status" value="1"/>
</dbReference>
<organism evidence="7 8">
    <name type="scientific">Anaerovibrio lipolyticus</name>
    <dbReference type="NCBI Taxonomy" id="82374"/>
    <lineage>
        <taxon>Bacteria</taxon>
        <taxon>Bacillati</taxon>
        <taxon>Bacillota</taxon>
        <taxon>Negativicutes</taxon>
        <taxon>Selenomonadales</taxon>
        <taxon>Selenomonadaceae</taxon>
        <taxon>Anaerovibrio</taxon>
    </lineage>
</organism>
<dbReference type="InterPro" id="IPR002792">
    <property type="entry name" value="TRAM_dom"/>
</dbReference>
<dbReference type="Proteomes" id="UP000030993">
    <property type="component" value="Unassembled WGS sequence"/>
</dbReference>
<dbReference type="SUPFAM" id="SSF53335">
    <property type="entry name" value="S-adenosyl-L-methionine-dependent methyltransferases"/>
    <property type="match status" value="1"/>
</dbReference>
<dbReference type="CDD" id="cd02440">
    <property type="entry name" value="AdoMet_MTases"/>
    <property type="match status" value="1"/>
</dbReference>
<evidence type="ECO:0000256" key="2">
    <source>
        <dbReference type="ARBA" id="ARBA00022679"/>
    </source>
</evidence>
<comment type="caution">
    <text evidence="7">The sequence shown here is derived from an EMBL/GenBank/DDBJ whole genome shotgun (WGS) entry which is preliminary data.</text>
</comment>
<protein>
    <submittedName>
        <fullName evidence="7">RNA methyltransferase</fullName>
    </submittedName>
</protein>
<evidence type="ECO:0000256" key="5">
    <source>
        <dbReference type="PROSITE-ProRule" id="PRU10015"/>
    </source>
</evidence>
<dbReference type="Pfam" id="PF05958">
    <property type="entry name" value="tRNA_U5-meth_tr"/>
    <property type="match status" value="1"/>
</dbReference>
<dbReference type="RefSeq" id="WP_039205806.1">
    <property type="nucleotide sequence ID" value="NZ_JSCE01000017.1"/>
</dbReference>
<feature type="binding site" evidence="4">
    <location>
        <position position="286"/>
    </location>
    <ligand>
        <name>S-adenosyl-L-methionine</name>
        <dbReference type="ChEBI" id="CHEBI:59789"/>
    </ligand>
</feature>
<accession>A0A0B2JZV4</accession>
<dbReference type="eggNOG" id="COG2265">
    <property type="taxonomic scope" value="Bacteria"/>
</dbReference>
<proteinExistence type="inferred from homology"/>
<gene>
    <name evidence="7" type="ORF">NZ47_00915</name>
</gene>
<feature type="domain" description="TRAM" evidence="6">
    <location>
        <begin position="5"/>
        <end position="63"/>
    </location>
</feature>
<keyword evidence="1 4" id="KW-0489">Methyltransferase</keyword>
<dbReference type="InterPro" id="IPR010280">
    <property type="entry name" value="U5_MeTrfase_fam"/>
</dbReference>
<feature type="binding site" evidence="4">
    <location>
        <position position="336"/>
    </location>
    <ligand>
        <name>S-adenosyl-L-methionine</name>
        <dbReference type="ChEBI" id="CHEBI:59789"/>
    </ligand>
</feature>
<evidence type="ECO:0000256" key="4">
    <source>
        <dbReference type="PROSITE-ProRule" id="PRU01024"/>
    </source>
</evidence>
<dbReference type="FunFam" id="2.40.50.1070:FF:000003">
    <property type="entry name" value="23S rRNA (Uracil-5-)-methyltransferase RumA"/>
    <property type="match status" value="1"/>
</dbReference>
<dbReference type="NCBIfam" id="TIGR00479">
    <property type="entry name" value="rumA"/>
    <property type="match status" value="1"/>
</dbReference>
<dbReference type="FunFam" id="3.40.50.150:FF:000009">
    <property type="entry name" value="23S rRNA (Uracil(1939)-C(5))-methyltransferase RlmD"/>
    <property type="match status" value="1"/>
</dbReference>
<dbReference type="GO" id="GO:0070041">
    <property type="term" value="F:rRNA (uridine-C5-)-methyltransferase activity"/>
    <property type="evidence" value="ECO:0007669"/>
    <property type="project" value="TreeGrafter"/>
</dbReference>
<dbReference type="PANTHER" id="PTHR11061:SF30">
    <property type="entry name" value="TRNA (URACIL(54)-C(5))-METHYLTRANSFERASE"/>
    <property type="match status" value="1"/>
</dbReference>
<keyword evidence="8" id="KW-1185">Reference proteome</keyword>
<dbReference type="InterPro" id="IPR030390">
    <property type="entry name" value="MeTrfase_TrmA_AS"/>
</dbReference>
<feature type="binding site" evidence="4">
    <location>
        <position position="384"/>
    </location>
    <ligand>
        <name>S-adenosyl-L-methionine</name>
        <dbReference type="ChEBI" id="CHEBI:59789"/>
    </ligand>
</feature>
<dbReference type="EMBL" id="JSCE01000017">
    <property type="protein sequence ID" value="KHM53079.1"/>
    <property type="molecule type" value="Genomic_DNA"/>
</dbReference>
<evidence type="ECO:0000313" key="8">
    <source>
        <dbReference type="Proteomes" id="UP000030993"/>
    </source>
</evidence>
<name>A0A0B2JZV4_9FIRM</name>
<dbReference type="AlphaFoldDB" id="A0A0B2JZV4"/>
<dbReference type="STRING" id="82374.NZ47_00915"/>
<evidence type="ECO:0000256" key="1">
    <source>
        <dbReference type="ARBA" id="ARBA00022603"/>
    </source>
</evidence>
<dbReference type="SUPFAM" id="SSF50249">
    <property type="entry name" value="Nucleic acid-binding proteins"/>
    <property type="match status" value="1"/>
</dbReference>
<keyword evidence="2 4" id="KW-0808">Transferase</keyword>
<dbReference type="Gene3D" id="2.40.50.140">
    <property type="entry name" value="Nucleic acid-binding proteins"/>
    <property type="match status" value="1"/>
</dbReference>
<evidence type="ECO:0000313" key="7">
    <source>
        <dbReference type="EMBL" id="KHM53079.1"/>
    </source>
</evidence>
<feature type="active site" description="Nucleophile" evidence="4">
    <location>
        <position position="411"/>
    </location>
</feature>
<dbReference type="PANTHER" id="PTHR11061">
    <property type="entry name" value="RNA M5U METHYLTRANSFERASE"/>
    <property type="match status" value="1"/>
</dbReference>
<dbReference type="FunFam" id="2.40.50.140:FF:000097">
    <property type="entry name" value="23S rRNA (uracil(1939)-C(5))-methyltransferase RlmD"/>
    <property type="match status" value="1"/>
</dbReference>
<comment type="similarity">
    <text evidence="4">Belongs to the class I-like SAM-binding methyltransferase superfamily. RNA M5U methyltransferase family.</text>
</comment>
<reference evidence="7 8" key="1">
    <citation type="journal article" date="2013" name="PLoS ONE">
        <title>Identification and characterization of three novel lipases belonging to families II and V from Anaerovibrio lipolyticus 5ST.</title>
        <authorList>
            <person name="Prive F."/>
            <person name="Kaderbhai N.N."/>
            <person name="Girdwood S."/>
            <person name="Worgan H.J."/>
            <person name="Pinloche E."/>
            <person name="Scollan N.D."/>
            <person name="Huws S.A."/>
            <person name="Newbold C.J."/>
        </authorList>
    </citation>
    <scope>NUCLEOTIDE SEQUENCE [LARGE SCALE GENOMIC DNA]</scope>
    <source>
        <strain evidence="7 8">5S</strain>
    </source>
</reference>
<dbReference type="Pfam" id="PF01938">
    <property type="entry name" value="TRAM"/>
    <property type="match status" value="1"/>
</dbReference>
<dbReference type="PROSITE" id="PS50926">
    <property type="entry name" value="TRAM"/>
    <property type="match status" value="1"/>
</dbReference>
<evidence type="ECO:0000256" key="3">
    <source>
        <dbReference type="ARBA" id="ARBA00022691"/>
    </source>
</evidence>
<feature type="active site" evidence="5">
    <location>
        <position position="411"/>
    </location>
</feature>
<sequence>MAKVPVEKGKQYNIKINSLGSSGEGVGRIEGFTVFVVGGLPEEELTVKITEVKKSYATGKLVKVLKPSPDRVVPSCGIYKECGGCQLQHLSYEGQLKAKHQQVKDAMERIGHLKNLPVLPTIGAKEPWYYRNKVAFPVGREKGKTIIGCFAQGTHKIIDSSDCMIQDKINNEAISAVREVIDKLNIPVYDEDRHTGVMRHVVARTGENGQLMVVLVTATKQLSREKEIIKMLRSRLPQMVSLQQNIQTYRNNVILGRETKLLWGRPTIKAKLGKFSFNVSARSFFQVNTKQAEVLYDKALEFAQLTGKETVIDAYCGTGTISLYLAQKARKVYGVEIVSPAIKDAEKNARENNVKNAEFIVGDCTKVMPRLYNQGIRPDVIVVDPPRAGCTEVVLKTFANMQPNRIVYVSCNPATLARDLEILDKLGYKAEKVQPVDMFVASSHVESIALINKKQK</sequence>
<dbReference type="InterPro" id="IPR012340">
    <property type="entry name" value="NA-bd_OB-fold"/>
</dbReference>
<dbReference type="PROSITE" id="PS51687">
    <property type="entry name" value="SAM_MT_RNA_M5U"/>
    <property type="match status" value="1"/>
</dbReference>
<feature type="binding site" evidence="4">
    <location>
        <position position="315"/>
    </location>
    <ligand>
        <name>S-adenosyl-L-methionine</name>
        <dbReference type="ChEBI" id="CHEBI:59789"/>
    </ligand>
</feature>
<dbReference type="Gene3D" id="2.40.50.1070">
    <property type="match status" value="1"/>
</dbReference>
<dbReference type="InterPro" id="IPR029063">
    <property type="entry name" value="SAM-dependent_MTases_sf"/>
</dbReference>
<dbReference type="GO" id="GO:0070475">
    <property type="term" value="P:rRNA base methylation"/>
    <property type="evidence" value="ECO:0007669"/>
    <property type="project" value="TreeGrafter"/>
</dbReference>
<evidence type="ECO:0000259" key="6">
    <source>
        <dbReference type="PROSITE" id="PS50926"/>
    </source>
</evidence>